<protein>
    <submittedName>
        <fullName evidence="3">IPT/TIG domain-containing protein</fullName>
    </submittedName>
</protein>
<reference evidence="3" key="1">
    <citation type="submission" date="2020-04" db="EMBL/GenBank/DDBJ databases">
        <authorList>
            <person name="Zhang T."/>
        </authorList>
    </citation>
    <scope>NUCLEOTIDE SEQUENCE</scope>
    <source>
        <strain evidence="3">HKST-UBA02</strain>
    </source>
</reference>
<reference evidence="3" key="2">
    <citation type="journal article" date="2021" name="Microbiome">
        <title>Successional dynamics and alternative stable states in a saline activated sludge microbial community over 9 years.</title>
        <authorList>
            <person name="Wang Y."/>
            <person name="Ye J."/>
            <person name="Ju F."/>
            <person name="Liu L."/>
            <person name="Boyd J.A."/>
            <person name="Deng Y."/>
            <person name="Parks D.H."/>
            <person name="Jiang X."/>
            <person name="Yin X."/>
            <person name="Woodcroft B.J."/>
            <person name="Tyson G.W."/>
            <person name="Hugenholtz P."/>
            <person name="Polz M.F."/>
            <person name="Zhang T."/>
        </authorList>
    </citation>
    <scope>NUCLEOTIDE SEQUENCE</scope>
    <source>
        <strain evidence="3">HKST-UBA02</strain>
    </source>
</reference>
<dbReference type="Pfam" id="PF07635">
    <property type="entry name" value="PSCyt1"/>
    <property type="match status" value="1"/>
</dbReference>
<evidence type="ECO:0000259" key="2">
    <source>
        <dbReference type="Pfam" id="PF07635"/>
    </source>
</evidence>
<proteinExistence type="predicted"/>
<dbReference type="EMBL" id="JAGQHS010000059">
    <property type="protein sequence ID" value="MCA9756602.1"/>
    <property type="molecule type" value="Genomic_DNA"/>
</dbReference>
<dbReference type="Gene3D" id="2.60.40.10">
    <property type="entry name" value="Immunoglobulins"/>
    <property type="match status" value="1"/>
</dbReference>
<name>A0A956NCE7_UNCEI</name>
<dbReference type="InterPro" id="IPR013783">
    <property type="entry name" value="Ig-like_fold"/>
</dbReference>
<comment type="caution">
    <text evidence="3">The sequence shown here is derived from an EMBL/GenBank/DDBJ whole genome shotgun (WGS) entry which is preliminary data.</text>
</comment>
<dbReference type="InterPro" id="IPR002909">
    <property type="entry name" value="IPT_dom"/>
</dbReference>
<dbReference type="SUPFAM" id="SSF81296">
    <property type="entry name" value="E set domains"/>
    <property type="match status" value="1"/>
</dbReference>
<dbReference type="Proteomes" id="UP000739538">
    <property type="component" value="Unassembled WGS sequence"/>
</dbReference>
<sequence>MSQSFHVSRRSNPFRLSSAVVFCAATFLWIGCSDQGDDPKDPLGSGGPGDGNAPQLTSVVPARTYVGDEIRLTGSEFGTDEGTVAFTTASGGTAFATISSWTDTEITAHVPSDAADGGVRVQVGTSSSDPLDFEVAPEISLATHVRPIFQTQGCLSCHGGSGGLFVDTQANILAGGGRGPGVIPRNSAGSNIIKALHGDGIPLMPQGAPQPIPAAQILVIADWIDQGARDN</sequence>
<evidence type="ECO:0000313" key="4">
    <source>
        <dbReference type="Proteomes" id="UP000739538"/>
    </source>
</evidence>
<feature type="domain" description="Cytochrome C Planctomycete-type" evidence="2">
    <location>
        <begin position="154"/>
        <end position="205"/>
    </location>
</feature>
<dbReference type="InterPro" id="IPR011429">
    <property type="entry name" value="Cyt_c_Planctomycete-type"/>
</dbReference>
<dbReference type="InterPro" id="IPR014756">
    <property type="entry name" value="Ig_E-set"/>
</dbReference>
<evidence type="ECO:0000259" key="1">
    <source>
        <dbReference type="Pfam" id="PF01833"/>
    </source>
</evidence>
<evidence type="ECO:0000313" key="3">
    <source>
        <dbReference type="EMBL" id="MCA9756602.1"/>
    </source>
</evidence>
<dbReference type="Pfam" id="PF01833">
    <property type="entry name" value="TIG"/>
    <property type="match status" value="1"/>
</dbReference>
<feature type="domain" description="IPT/TIG" evidence="1">
    <location>
        <begin position="54"/>
        <end position="134"/>
    </location>
</feature>
<dbReference type="AlphaFoldDB" id="A0A956NCE7"/>
<accession>A0A956NCE7</accession>
<gene>
    <name evidence="3" type="ORF">KDA27_12430</name>
</gene>
<organism evidence="3 4">
    <name type="scientific">Eiseniibacteriota bacterium</name>
    <dbReference type="NCBI Taxonomy" id="2212470"/>
    <lineage>
        <taxon>Bacteria</taxon>
        <taxon>Candidatus Eiseniibacteriota</taxon>
    </lineage>
</organism>